<feature type="transmembrane region" description="Helical" evidence="1">
    <location>
        <begin position="12"/>
        <end position="28"/>
    </location>
</feature>
<gene>
    <name evidence="3" type="ORF">HCT48_07560</name>
</gene>
<reference evidence="3" key="1">
    <citation type="submission" date="2020-03" db="EMBL/GenBank/DDBJ databases">
        <title>Spirochaetal bacteria isolated from arthropods constitute a novel genus Entomospira genus novum within the order Spirochaetales.</title>
        <authorList>
            <person name="Grana-Miraglia L."/>
            <person name="Sikutova S."/>
            <person name="Fingerle V."/>
            <person name="Sing A."/>
            <person name="Castillo-Ramirez S."/>
            <person name="Margos G."/>
            <person name="Rudolf I."/>
        </authorList>
    </citation>
    <scope>NUCLEOTIDE SEQUENCE</scope>
    <source>
        <strain evidence="3">BR149</strain>
    </source>
</reference>
<dbReference type="InterPro" id="IPR056640">
    <property type="entry name" value="DUF7738"/>
</dbReference>
<keyword evidence="1" id="KW-0472">Membrane</keyword>
<protein>
    <recommendedName>
        <fullName evidence="2">DUF7738 domain-containing protein</fullName>
    </recommendedName>
</protein>
<organism evidence="3 4">
    <name type="scientific">Entomospira culicis</name>
    <dbReference type="NCBI Taxonomy" id="2719989"/>
    <lineage>
        <taxon>Bacteria</taxon>
        <taxon>Pseudomonadati</taxon>
        <taxon>Spirochaetota</taxon>
        <taxon>Spirochaetia</taxon>
        <taxon>Spirochaetales</taxon>
        <taxon>Spirochaetaceae</taxon>
        <taxon>Entomospira</taxon>
    </lineage>
</organism>
<evidence type="ECO:0000313" key="3">
    <source>
        <dbReference type="EMBL" id="NIZ70061.1"/>
    </source>
</evidence>
<dbReference type="AlphaFoldDB" id="A0A968GGD6"/>
<keyword evidence="4" id="KW-1185">Reference proteome</keyword>
<dbReference type="RefSeq" id="WP_167696141.1">
    <property type="nucleotide sequence ID" value="NZ_CP118181.1"/>
</dbReference>
<keyword evidence="1" id="KW-0812">Transmembrane</keyword>
<proteinExistence type="predicted"/>
<dbReference type="Pfam" id="PF24880">
    <property type="entry name" value="DUF7738"/>
    <property type="match status" value="1"/>
</dbReference>
<evidence type="ECO:0000259" key="2">
    <source>
        <dbReference type="Pfam" id="PF24880"/>
    </source>
</evidence>
<sequence>MNTNQLPYARRLLIAYLAIFALVFLFNYQKRTQEAVLREPIVLTKTGFMVDGKEVRFGMDEAEVFALLGEPTYRSDKDMPVLVRYTYRNRFSLYFLNEELLYEGRFSLAYIWLDNTSTTTMQLGGVTFATTDSYAQTIERLSDISIAGATIEHGENWSEWRNAGDSLTIRRSSINADKIVDIEYRNETVSLLPPLAIELLPNGFTIEGKMLTFGMTKDELVAVLGEPINIFESASGSIAYDYPNKINIWLKPSTTEDDTLVLESLSLGGVLARRDVQVHLLGEAFTLTDDRTTIMAIMQAIDDPNFVLNHEFSNTSIFNWHDASLMLSFFEREESEGLSLLYLSYSGRS</sequence>
<evidence type="ECO:0000313" key="4">
    <source>
        <dbReference type="Proteomes" id="UP000778951"/>
    </source>
</evidence>
<comment type="caution">
    <text evidence="3">The sequence shown here is derived from an EMBL/GenBank/DDBJ whole genome shotgun (WGS) entry which is preliminary data.</text>
</comment>
<name>A0A968GGD6_9SPIO</name>
<dbReference type="EMBL" id="JAATLM010000001">
    <property type="protein sequence ID" value="NIZ70061.1"/>
    <property type="molecule type" value="Genomic_DNA"/>
</dbReference>
<evidence type="ECO:0000256" key="1">
    <source>
        <dbReference type="SAM" id="Phobius"/>
    </source>
</evidence>
<keyword evidence="1" id="KW-1133">Transmembrane helix</keyword>
<feature type="domain" description="DUF7738" evidence="2">
    <location>
        <begin position="197"/>
        <end position="249"/>
    </location>
</feature>
<accession>A0A968GGD6</accession>
<dbReference type="Proteomes" id="UP000778951">
    <property type="component" value="Unassembled WGS sequence"/>
</dbReference>